<protein>
    <submittedName>
        <fullName evidence="1">Uncharacterized protein</fullName>
    </submittedName>
</protein>
<reference evidence="2" key="1">
    <citation type="submission" date="2015-05" db="EMBL/GenBank/DDBJ databases">
        <authorList>
            <person name="Fogelqvist Johan"/>
        </authorList>
    </citation>
    <scope>NUCLEOTIDE SEQUENCE [LARGE SCALE GENOMIC DNA]</scope>
</reference>
<gene>
    <name evidence="1" type="ORF">BN1723_013055</name>
</gene>
<dbReference type="AlphaFoldDB" id="A0A0G4LPL7"/>
<proteinExistence type="predicted"/>
<accession>A0A0G4LPL7</accession>
<organism evidence="1 2">
    <name type="scientific">Verticillium longisporum</name>
    <name type="common">Verticillium dahliae var. longisporum</name>
    <dbReference type="NCBI Taxonomy" id="100787"/>
    <lineage>
        <taxon>Eukaryota</taxon>
        <taxon>Fungi</taxon>
        <taxon>Dikarya</taxon>
        <taxon>Ascomycota</taxon>
        <taxon>Pezizomycotina</taxon>
        <taxon>Sordariomycetes</taxon>
        <taxon>Hypocreomycetidae</taxon>
        <taxon>Glomerellales</taxon>
        <taxon>Plectosphaerellaceae</taxon>
        <taxon>Verticillium</taxon>
    </lineage>
</organism>
<evidence type="ECO:0000313" key="2">
    <source>
        <dbReference type="Proteomes" id="UP000045706"/>
    </source>
</evidence>
<dbReference type="EMBL" id="CVQI01015002">
    <property type="protein sequence ID" value="CRK23635.1"/>
    <property type="molecule type" value="Genomic_DNA"/>
</dbReference>
<name>A0A0G4LPL7_VERLO</name>
<evidence type="ECO:0000313" key="1">
    <source>
        <dbReference type="EMBL" id="CRK23635.1"/>
    </source>
</evidence>
<dbReference type="Proteomes" id="UP000045706">
    <property type="component" value="Unassembled WGS sequence"/>
</dbReference>
<sequence length="76" mass="8664">MTSFLDDEAADIMAYEDDWTGLLVLTYLCVEAFPRLHQFIHQFLCFLVDAVREVNVIFDQSLVPRVPGLPFITPCG</sequence>